<feature type="transmembrane region" description="Helical" evidence="2">
    <location>
        <begin position="6"/>
        <end position="29"/>
    </location>
</feature>
<dbReference type="EMBL" id="BAAATA010000015">
    <property type="protein sequence ID" value="GAA2491008.1"/>
    <property type="molecule type" value="Genomic_DNA"/>
</dbReference>
<evidence type="ECO:0000256" key="2">
    <source>
        <dbReference type="SAM" id="Phobius"/>
    </source>
</evidence>
<sequence length="289" mass="29951">MADGLTEIVLGVAASAVSALLGWLLRTFTWRRRLRRKQRFLGLPDGAECLLVVNRDASGDGRSVARGDTYALMELATLVNECGARAEVLAHDAAWQGFGGRTEFCIGGPASNRRSAAHLSTLLPGVEFDVRPEPGPDRAALTVGGRTYRMVHGSVEYVLLARLAGGERGRPVFLVAGQRSVDNQAAVRHLVRHHVRLSRTYGVNGSFCLLLKVVNSAAYGPDLVEVVADVTDAARTPRAAAGPEGDPEAGGGPGPGDAGEGAPGDGGGGGAGGTEEAREADGVPNSPAQ</sequence>
<dbReference type="Proteomes" id="UP001501358">
    <property type="component" value="Unassembled WGS sequence"/>
</dbReference>
<dbReference type="RefSeq" id="WP_344383597.1">
    <property type="nucleotide sequence ID" value="NZ_BAAATA010000015.1"/>
</dbReference>
<feature type="region of interest" description="Disordered" evidence="1">
    <location>
        <begin position="237"/>
        <end position="289"/>
    </location>
</feature>
<evidence type="ECO:0000256" key="1">
    <source>
        <dbReference type="SAM" id="MobiDB-lite"/>
    </source>
</evidence>
<comment type="caution">
    <text evidence="3">The sequence shown here is derived from an EMBL/GenBank/DDBJ whole genome shotgun (WGS) entry which is preliminary data.</text>
</comment>
<evidence type="ECO:0000313" key="4">
    <source>
        <dbReference type="Proteomes" id="UP001501358"/>
    </source>
</evidence>
<keyword evidence="2" id="KW-1133">Transmembrane helix</keyword>
<keyword evidence="4" id="KW-1185">Reference proteome</keyword>
<feature type="compositionally biased region" description="Gly residues" evidence="1">
    <location>
        <begin position="248"/>
        <end position="273"/>
    </location>
</feature>
<name>A0ABP5Z265_9ACTN</name>
<keyword evidence="2" id="KW-0812">Transmembrane</keyword>
<proteinExistence type="predicted"/>
<organism evidence="3 4">
    <name type="scientific">Streptomyces thermolineatus</name>
    <dbReference type="NCBI Taxonomy" id="44033"/>
    <lineage>
        <taxon>Bacteria</taxon>
        <taxon>Bacillati</taxon>
        <taxon>Actinomycetota</taxon>
        <taxon>Actinomycetes</taxon>
        <taxon>Kitasatosporales</taxon>
        <taxon>Streptomycetaceae</taxon>
        <taxon>Streptomyces</taxon>
    </lineage>
</organism>
<evidence type="ECO:0008006" key="5">
    <source>
        <dbReference type="Google" id="ProtNLM"/>
    </source>
</evidence>
<gene>
    <name evidence="3" type="ORF">GCM10010406_28870</name>
</gene>
<keyword evidence="2" id="KW-0472">Membrane</keyword>
<reference evidence="4" key="1">
    <citation type="journal article" date="2019" name="Int. J. Syst. Evol. Microbiol.">
        <title>The Global Catalogue of Microorganisms (GCM) 10K type strain sequencing project: providing services to taxonomists for standard genome sequencing and annotation.</title>
        <authorList>
            <consortium name="The Broad Institute Genomics Platform"/>
            <consortium name="The Broad Institute Genome Sequencing Center for Infectious Disease"/>
            <person name="Wu L."/>
            <person name="Ma J."/>
        </authorList>
    </citation>
    <scope>NUCLEOTIDE SEQUENCE [LARGE SCALE GENOMIC DNA]</scope>
    <source>
        <strain evidence="4">JCM 6307</strain>
    </source>
</reference>
<evidence type="ECO:0000313" key="3">
    <source>
        <dbReference type="EMBL" id="GAA2491008.1"/>
    </source>
</evidence>
<protein>
    <recommendedName>
        <fullName evidence="5">Secreted protein</fullName>
    </recommendedName>
</protein>
<accession>A0ABP5Z265</accession>